<evidence type="ECO:0000313" key="6">
    <source>
        <dbReference type="Proteomes" id="UP001144280"/>
    </source>
</evidence>
<reference evidence="5" key="1">
    <citation type="submission" date="2022-12" db="EMBL/GenBank/DDBJ databases">
        <title>New Phytohabitans aurantiacus sp. RD004123 nov., an actinomycete isolated from soil.</title>
        <authorList>
            <person name="Triningsih D.W."/>
            <person name="Harunari E."/>
            <person name="Igarashi Y."/>
        </authorList>
    </citation>
    <scope>NUCLEOTIDE SEQUENCE</scope>
    <source>
        <strain evidence="5">RD004123</strain>
    </source>
</reference>
<evidence type="ECO:0000256" key="1">
    <source>
        <dbReference type="ARBA" id="ARBA00007825"/>
    </source>
</evidence>
<proteinExistence type="inferred from homology"/>
<dbReference type="InterPro" id="IPR000627">
    <property type="entry name" value="Intradiol_dOase_C"/>
</dbReference>
<sequence>MVRPGPTNGLSGSPGGDALVIETVILDRGCRPATGADLRIWHTDARGRYGPESEKCCYFEGTVRTDHNGRFRLETIRPAQYPEANAPPAHIHMEIRHGSTDIATQFVFGIASPPAMVAPAGDLVSVVLRRAGDGWHGDAVIVL</sequence>
<keyword evidence="6" id="KW-1185">Reference proteome</keyword>
<comment type="caution">
    <text evidence="5">The sequence shown here is derived from an EMBL/GenBank/DDBJ whole genome shotgun (WGS) entry which is preliminary data.</text>
</comment>
<dbReference type="InterPro" id="IPR050770">
    <property type="entry name" value="Intradiol_RC_Dioxygenase"/>
</dbReference>
<evidence type="ECO:0000259" key="4">
    <source>
        <dbReference type="Pfam" id="PF00775"/>
    </source>
</evidence>
<dbReference type="InterPro" id="IPR015889">
    <property type="entry name" value="Intradiol_dOase_core"/>
</dbReference>
<evidence type="ECO:0000313" key="5">
    <source>
        <dbReference type="EMBL" id="GLH98756.1"/>
    </source>
</evidence>
<keyword evidence="3" id="KW-0560">Oxidoreductase</keyword>
<feature type="domain" description="Intradiol ring-cleavage dioxygenases" evidence="4">
    <location>
        <begin position="11"/>
        <end position="108"/>
    </location>
</feature>
<name>A0ABQ5QW10_9ACTN</name>
<dbReference type="PANTHER" id="PTHR33711">
    <property type="entry name" value="DIOXYGENASE, PUTATIVE (AFU_ORTHOLOGUE AFUA_2G02910)-RELATED"/>
    <property type="match status" value="1"/>
</dbReference>
<organism evidence="5 6">
    <name type="scientific">Phytohabitans aurantiacus</name>
    <dbReference type="NCBI Taxonomy" id="3016789"/>
    <lineage>
        <taxon>Bacteria</taxon>
        <taxon>Bacillati</taxon>
        <taxon>Actinomycetota</taxon>
        <taxon>Actinomycetes</taxon>
        <taxon>Micromonosporales</taxon>
        <taxon>Micromonosporaceae</taxon>
    </lineage>
</organism>
<dbReference type="SUPFAM" id="SSF49482">
    <property type="entry name" value="Aromatic compound dioxygenase"/>
    <property type="match status" value="1"/>
</dbReference>
<accession>A0ABQ5QW10</accession>
<evidence type="ECO:0000256" key="3">
    <source>
        <dbReference type="ARBA" id="ARBA00023002"/>
    </source>
</evidence>
<keyword evidence="2" id="KW-0223">Dioxygenase</keyword>
<dbReference type="Gene3D" id="2.60.130.10">
    <property type="entry name" value="Aromatic compound dioxygenase"/>
    <property type="match status" value="1"/>
</dbReference>
<dbReference type="Pfam" id="PF00775">
    <property type="entry name" value="Dioxygenase_C"/>
    <property type="match status" value="1"/>
</dbReference>
<comment type="similarity">
    <text evidence="1">Belongs to the intradiol ring-cleavage dioxygenase family.</text>
</comment>
<protein>
    <recommendedName>
        <fullName evidence="4">Intradiol ring-cleavage dioxygenases domain-containing protein</fullName>
    </recommendedName>
</protein>
<dbReference type="Proteomes" id="UP001144280">
    <property type="component" value="Unassembled WGS sequence"/>
</dbReference>
<dbReference type="PANTHER" id="PTHR33711:SF10">
    <property type="entry name" value="INTRADIOL RING-CLEAVAGE DIOXYGENASES DOMAIN-CONTAINING PROTEIN"/>
    <property type="match status" value="1"/>
</dbReference>
<gene>
    <name evidence="5" type="ORF">Pa4123_40310</name>
</gene>
<dbReference type="EMBL" id="BSDI01000018">
    <property type="protein sequence ID" value="GLH98756.1"/>
    <property type="molecule type" value="Genomic_DNA"/>
</dbReference>
<evidence type="ECO:0000256" key="2">
    <source>
        <dbReference type="ARBA" id="ARBA00022964"/>
    </source>
</evidence>